<dbReference type="EMBL" id="FOES01000025">
    <property type="protein sequence ID" value="SEQ74885.1"/>
    <property type="molecule type" value="Genomic_DNA"/>
</dbReference>
<dbReference type="Gene3D" id="3.10.450.50">
    <property type="match status" value="1"/>
</dbReference>
<dbReference type="STRING" id="571933.SAMN05216362_12525"/>
<evidence type="ECO:0000313" key="1">
    <source>
        <dbReference type="EMBL" id="SEQ74885.1"/>
    </source>
</evidence>
<dbReference type="AlphaFoldDB" id="A0A1H9IKH4"/>
<dbReference type="InterPro" id="IPR032710">
    <property type="entry name" value="NTF2-like_dom_sf"/>
</dbReference>
<gene>
    <name evidence="1" type="ORF">SAMN05216362_12525</name>
</gene>
<evidence type="ECO:0000313" key="2">
    <source>
        <dbReference type="Proteomes" id="UP000199427"/>
    </source>
</evidence>
<dbReference type="RefSeq" id="WP_091774187.1">
    <property type="nucleotide sequence ID" value="NZ_FOES01000025.1"/>
</dbReference>
<dbReference type="OrthoDB" id="9812089at2"/>
<protein>
    <submittedName>
        <fullName evidence="1">Predicted SnoaL-like aldol condensation-catalyzing enzyme</fullName>
    </submittedName>
</protein>
<dbReference type="Proteomes" id="UP000199427">
    <property type="component" value="Unassembled WGS sequence"/>
</dbReference>
<reference evidence="1 2" key="1">
    <citation type="submission" date="2016-10" db="EMBL/GenBank/DDBJ databases">
        <authorList>
            <person name="de Groot N.N."/>
        </authorList>
    </citation>
    <scope>NUCLEOTIDE SEQUENCE [LARGE SCALE GENOMIC DNA]</scope>
    <source>
        <strain evidence="1 2">DSM 21633</strain>
    </source>
</reference>
<organism evidence="1 2">
    <name type="scientific">Piscibacillus halophilus</name>
    <dbReference type="NCBI Taxonomy" id="571933"/>
    <lineage>
        <taxon>Bacteria</taxon>
        <taxon>Bacillati</taxon>
        <taxon>Bacillota</taxon>
        <taxon>Bacilli</taxon>
        <taxon>Bacillales</taxon>
        <taxon>Bacillaceae</taxon>
        <taxon>Piscibacillus</taxon>
    </lineage>
</organism>
<proteinExistence type="predicted"/>
<dbReference type="SUPFAM" id="SSF54427">
    <property type="entry name" value="NTF2-like"/>
    <property type="match status" value="1"/>
</dbReference>
<sequence>MNQKQQDRDKISNKEKAVSFLKQVASGQVREAYTNYVSSNFLHHNPYFRGDADSLMFAMEENASQNPDKSFEVKLAIEEGDYVAVHSHVKQNPEDLGAAVVHIFRYQDGRIVELWDLGQPVPENSPNENGIF</sequence>
<dbReference type="InterPro" id="IPR009959">
    <property type="entry name" value="Cyclase_SnoaL-like"/>
</dbReference>
<keyword evidence="2" id="KW-1185">Reference proteome</keyword>
<accession>A0A1H9IKH4</accession>
<name>A0A1H9IKH4_9BACI</name>
<dbReference type="Pfam" id="PF07366">
    <property type="entry name" value="SnoaL"/>
    <property type="match status" value="1"/>
</dbReference>
<dbReference type="GO" id="GO:0030638">
    <property type="term" value="P:polyketide metabolic process"/>
    <property type="evidence" value="ECO:0007669"/>
    <property type="project" value="InterPro"/>
</dbReference>